<dbReference type="PANTHER" id="PTHR45725:SF1">
    <property type="entry name" value="DISHEVELLED ASSOCIATED ACTIVATOR OF MORPHOGENESIS, ISOFORM D"/>
    <property type="match status" value="1"/>
</dbReference>
<feature type="coiled-coil region" evidence="1">
    <location>
        <begin position="508"/>
        <end position="542"/>
    </location>
</feature>
<dbReference type="EMBL" id="GG738903">
    <property type="protein sequence ID" value="EFC39015.1"/>
    <property type="molecule type" value="Genomic_DNA"/>
</dbReference>
<dbReference type="eggNOG" id="KOG1922">
    <property type="taxonomic scope" value="Eukaryota"/>
</dbReference>
<dbReference type="SMART" id="SM00498">
    <property type="entry name" value="FH2"/>
    <property type="match status" value="1"/>
</dbReference>
<dbReference type="InterPro" id="IPR010472">
    <property type="entry name" value="FH3_dom"/>
</dbReference>
<evidence type="ECO:0000313" key="5">
    <source>
        <dbReference type="EMBL" id="EFC39015.1"/>
    </source>
</evidence>
<feature type="domain" description="FH2" evidence="4">
    <location>
        <begin position="651"/>
        <end position="1103"/>
    </location>
</feature>
<dbReference type="InParanoid" id="D2VW50"/>
<accession>D2VW50</accession>
<gene>
    <name evidence="5" type="ORF">NAEGRDRAFT_73250</name>
</gene>
<dbReference type="InterPro" id="IPR042201">
    <property type="entry name" value="FH2_Formin_sf"/>
</dbReference>
<dbReference type="OrthoDB" id="1668162at2759"/>
<dbReference type="InterPro" id="IPR016024">
    <property type="entry name" value="ARM-type_fold"/>
</dbReference>
<dbReference type="Pfam" id="PF02181">
    <property type="entry name" value="FH2"/>
    <property type="match status" value="1"/>
</dbReference>
<evidence type="ECO:0000259" key="4">
    <source>
        <dbReference type="PROSITE" id="PS51444"/>
    </source>
</evidence>
<dbReference type="KEGG" id="ngr:NAEGRDRAFT_73250"/>
<dbReference type="STRING" id="5762.D2VW50"/>
<feature type="region of interest" description="Disordered" evidence="2">
    <location>
        <begin position="1"/>
        <end position="50"/>
    </location>
</feature>
<proteinExistence type="predicted"/>
<feature type="compositionally biased region" description="Basic and acidic residues" evidence="2">
    <location>
        <begin position="1"/>
        <end position="10"/>
    </location>
</feature>
<dbReference type="InterPro" id="IPR051425">
    <property type="entry name" value="Formin_Homology"/>
</dbReference>
<dbReference type="GeneID" id="8850810"/>
<evidence type="ECO:0000313" key="6">
    <source>
        <dbReference type="Proteomes" id="UP000006671"/>
    </source>
</evidence>
<dbReference type="VEuPathDB" id="AmoebaDB:NAEGRDRAFT_73250"/>
<dbReference type="Proteomes" id="UP000006671">
    <property type="component" value="Unassembled WGS sequence"/>
</dbReference>
<evidence type="ECO:0000259" key="3">
    <source>
        <dbReference type="PROSITE" id="PS51232"/>
    </source>
</evidence>
<dbReference type="InterPro" id="IPR011989">
    <property type="entry name" value="ARM-like"/>
</dbReference>
<dbReference type="SUPFAM" id="SSF101447">
    <property type="entry name" value="Formin homology 2 domain (FH2 domain)"/>
    <property type="match status" value="1"/>
</dbReference>
<dbReference type="RefSeq" id="XP_002671759.1">
    <property type="nucleotide sequence ID" value="XM_002671713.1"/>
</dbReference>
<keyword evidence="6" id="KW-1185">Reference proteome</keyword>
<name>D2VW50_NAEGR</name>
<feature type="compositionally biased region" description="Polar residues" evidence="2">
    <location>
        <begin position="11"/>
        <end position="22"/>
    </location>
</feature>
<dbReference type="PANTHER" id="PTHR45725">
    <property type="entry name" value="FORMIN HOMOLOGY 2 FAMILY MEMBER"/>
    <property type="match status" value="1"/>
</dbReference>
<protein>
    <submittedName>
        <fullName evidence="5">FH2 domain-containing protein</fullName>
    </submittedName>
</protein>
<dbReference type="Gene3D" id="1.25.10.10">
    <property type="entry name" value="Leucine-rich Repeat Variant"/>
    <property type="match status" value="1"/>
</dbReference>
<dbReference type="PROSITE" id="PS51444">
    <property type="entry name" value="FH2"/>
    <property type="match status" value="1"/>
</dbReference>
<dbReference type="InterPro" id="IPR015425">
    <property type="entry name" value="FH2_Formin"/>
</dbReference>
<dbReference type="GO" id="GO:0003779">
    <property type="term" value="F:actin binding"/>
    <property type="evidence" value="ECO:0007669"/>
    <property type="project" value="InterPro"/>
</dbReference>
<dbReference type="InterPro" id="IPR014768">
    <property type="entry name" value="GBD/FH3_dom"/>
</dbReference>
<evidence type="ECO:0000256" key="1">
    <source>
        <dbReference type="SAM" id="Coils"/>
    </source>
</evidence>
<dbReference type="Gene3D" id="1.20.58.2220">
    <property type="entry name" value="Formin, FH2 domain"/>
    <property type="match status" value="1"/>
</dbReference>
<organism evidence="6">
    <name type="scientific">Naegleria gruberi</name>
    <name type="common">Amoeba</name>
    <dbReference type="NCBI Taxonomy" id="5762"/>
    <lineage>
        <taxon>Eukaryota</taxon>
        <taxon>Discoba</taxon>
        <taxon>Heterolobosea</taxon>
        <taxon>Tetramitia</taxon>
        <taxon>Eutetramitia</taxon>
        <taxon>Vahlkampfiidae</taxon>
        <taxon>Naegleria</taxon>
    </lineage>
</organism>
<dbReference type="SMART" id="SM01139">
    <property type="entry name" value="Drf_FH3"/>
    <property type="match status" value="1"/>
</dbReference>
<dbReference type="PROSITE" id="PS51232">
    <property type="entry name" value="GBD_FH3"/>
    <property type="match status" value="1"/>
</dbReference>
<feature type="domain" description="GBD/FH3" evidence="3">
    <location>
        <begin position="96"/>
        <end position="496"/>
    </location>
</feature>
<dbReference type="AlphaFoldDB" id="D2VW50"/>
<feature type="compositionally biased region" description="Low complexity" evidence="2">
    <location>
        <begin position="28"/>
        <end position="38"/>
    </location>
</feature>
<sequence length="1170" mass="132576">MEDADSHTSNDEGSSIHEQPTLQDVFPSSSSNNETNLNETERSKVTVSNNSDIFSSTQHITTATEQPTSSAKFSSFTEHIFETLIDRPTTNMTGFFLANDMSEVLDTSTIFVPENNFNLSQKLISIIENGCEEILQQFKDSNYDSNILKTISEVLEVCVDRIDEEDSENSNDMAKDSKYSKWISDFLTGGGLTMMTTSLDHSELVSDKINKDRIPLEVHFLKCTQKLLDASEFSREFFLKDRDALRALVLILDCESLELRAEALLLLTAILNIHIENVDTHALILENFYLFKKIKSEPKRFHFLGKSFNDLANLENHAEEILCKGNSKQYIMALMVFFNGLISKSPNEGIKSMIVKELKGLGMHTSAKQIHLRIEEIIDDLDIDLGKEPIYSNVLLQVGAFEKHFSKYYHDTCLGILEDVDTTNPIEISKSISSYLTSLSNESNQINNIFVNSLNTMLRLTKFGVIKNQSVGEIYNSWKTIDRILKIAINEDKVTFTTETEIEQRKDIEQMRQYILKLENENAKLETQKTNLEKKVKKQEQDDFNKNIINNATSLDEEKPEQVNQHVVETVVSQLQEQSAKPVEISQLQPVENISTSATPPEVPVIPQPPVTTGVPLPPGMNSGIPLPPSGSNSCPTPPVGNVGALSDLPQLPKAKPSTATKPIFLERILNTEVKKTIFVEKKLAENTNELIKKIDLESLGKTFQKVEISKKPAEKEKPANNKPKIEEVKVLDQNKSYMISIQLKSIKKLNKDETDEMKFARLRRGILQMDESYDTELVSCLSKCMPTSEEVESVTKTAEELENLPQNPMNVKVLGLVEKFIYEIRDIPFSLNRIAAWMFKFNLASTAMNIRNKLEIIIGACDQLQNSPSWLNLLSLVLTISNYLNTGNSKMQNLYGFKVSSLSVLEQVKSTDQKKTMIHVLCQLCQEKFPEILKLDSELSNIPKCAPMNFFLIREEIQQFKDEVDSVRKTFKLMESMKEKNLLDETDRFIEIIGPIIEMAETQIVKIDQLLTKAEHSLKSTQELFGEKDIMKDENPNGIPSTISDETLSESLKPHQNMEIEKRTLISIVAHFIQNMTKTHVIVQERREKELREARIQEKQRKKQVGSFFTNLKKLTVRQKMKNAFFGGLAVSHVSDDDHLFSVASSKKPLSCMELIAGQTIQVSSSSQF</sequence>
<dbReference type="SUPFAM" id="SSF48371">
    <property type="entry name" value="ARM repeat"/>
    <property type="match status" value="1"/>
</dbReference>
<evidence type="ECO:0000256" key="2">
    <source>
        <dbReference type="SAM" id="MobiDB-lite"/>
    </source>
</evidence>
<reference evidence="5 6" key="1">
    <citation type="journal article" date="2010" name="Cell">
        <title>The genome of Naegleria gruberi illuminates early eukaryotic versatility.</title>
        <authorList>
            <person name="Fritz-Laylin L.K."/>
            <person name="Prochnik S.E."/>
            <person name="Ginger M.L."/>
            <person name="Dacks J.B."/>
            <person name="Carpenter M.L."/>
            <person name="Field M.C."/>
            <person name="Kuo A."/>
            <person name="Paredez A."/>
            <person name="Chapman J."/>
            <person name="Pham J."/>
            <person name="Shu S."/>
            <person name="Neupane R."/>
            <person name="Cipriano M."/>
            <person name="Mancuso J."/>
            <person name="Tu H."/>
            <person name="Salamov A."/>
            <person name="Lindquist E."/>
            <person name="Shapiro H."/>
            <person name="Lucas S."/>
            <person name="Grigoriev I.V."/>
            <person name="Cande W.Z."/>
            <person name="Fulton C."/>
            <person name="Rokhsar D.S."/>
            <person name="Dawson S.C."/>
        </authorList>
    </citation>
    <scope>NUCLEOTIDE SEQUENCE [LARGE SCALE GENOMIC DNA]</scope>
    <source>
        <strain evidence="5 6">NEG-M</strain>
    </source>
</reference>
<keyword evidence="1" id="KW-0175">Coiled coil</keyword>